<dbReference type="InterPro" id="IPR010611">
    <property type="entry name" value="3D_dom"/>
</dbReference>
<dbReference type="CDD" id="cd14668">
    <property type="entry name" value="mlta_B"/>
    <property type="match status" value="1"/>
</dbReference>
<dbReference type="GO" id="GO:0004553">
    <property type="term" value="F:hydrolase activity, hydrolyzing O-glycosyl compounds"/>
    <property type="evidence" value="ECO:0007669"/>
    <property type="project" value="InterPro"/>
</dbReference>
<dbReference type="SUPFAM" id="SSF50685">
    <property type="entry name" value="Barwin-like endoglucanases"/>
    <property type="match status" value="1"/>
</dbReference>
<accession>A0A3N4VXH7</accession>
<keyword evidence="3" id="KW-0456">Lyase</keyword>
<reference evidence="8 9" key="1">
    <citation type="submission" date="2018-11" db="EMBL/GenBank/DDBJ databases">
        <title>Genomic Encyclopedia of Type Strains, Phase IV (KMG-IV): sequencing the most valuable type-strain genomes for metagenomic binning, comparative biology and taxonomic classification.</title>
        <authorList>
            <person name="Goeker M."/>
        </authorList>
    </citation>
    <scope>NUCLEOTIDE SEQUENCE [LARGE SCALE GENOMIC DNA]</scope>
    <source>
        <strain evidence="8 9">DSM 27238</strain>
    </source>
</reference>
<dbReference type="InterPro" id="IPR005300">
    <property type="entry name" value="MltA_B"/>
</dbReference>
<dbReference type="GO" id="GO:0071555">
    <property type="term" value="P:cell wall organization"/>
    <property type="evidence" value="ECO:0007669"/>
    <property type="project" value="UniProtKB-KW"/>
</dbReference>
<dbReference type="Pfam" id="PF06725">
    <property type="entry name" value="3D"/>
    <property type="match status" value="1"/>
</dbReference>
<dbReference type="GO" id="GO:0008933">
    <property type="term" value="F:peptidoglycan lytic transglycosylase activity"/>
    <property type="evidence" value="ECO:0007669"/>
    <property type="project" value="TreeGrafter"/>
</dbReference>
<evidence type="ECO:0000259" key="7">
    <source>
        <dbReference type="SMART" id="SM00925"/>
    </source>
</evidence>
<sequence>MTWKAYKKLAIVTGLALFLASCSTTQKKHTTKKIYTSDTTKFGAILQGRQFIPEYSPYVATASVNANGNIVNPRDFLQQLNNIYQYSDNISATYGNTYRKITAWVKAGGNIKDLSRYGLHSRQMRGEDGFQNVLMTGYYIPVIQARLTPQGEFRHPIYAIPHGNKKYSREQIYNGALYGKGLELAYTNSLLENFLMEVQGSGMVDIGGGNLRHFAYGDKNGYSYTSIGRLLVEAGEIPKEKMSIQAIREWAARNPHRLQALLERNRSFVYFRHDPTLDVKGSARVPLVALASVASDRRIVPTGSVLLVEMPLIDTNGNWTGKHEMRLMVALDVGGAVKGQHFDLYQGIGDKAGHQAGHMKHYGRVWLLN</sequence>
<evidence type="ECO:0000256" key="1">
    <source>
        <dbReference type="ARBA" id="ARBA00001420"/>
    </source>
</evidence>
<dbReference type="SMART" id="SM00925">
    <property type="entry name" value="MltA"/>
    <property type="match status" value="1"/>
</dbReference>
<dbReference type="CDD" id="cd14485">
    <property type="entry name" value="mltA_like_LT_A"/>
    <property type="match status" value="1"/>
</dbReference>
<evidence type="ECO:0000256" key="4">
    <source>
        <dbReference type="ARBA" id="ARBA00023316"/>
    </source>
</evidence>
<dbReference type="AlphaFoldDB" id="A0A3N4VXH7"/>
<evidence type="ECO:0000313" key="8">
    <source>
        <dbReference type="EMBL" id="RPE85935.1"/>
    </source>
</evidence>
<dbReference type="EMBL" id="RKQP01000001">
    <property type="protein sequence ID" value="RPE85935.1"/>
    <property type="molecule type" value="Genomic_DNA"/>
</dbReference>
<keyword evidence="9" id="KW-1185">Reference proteome</keyword>
<organism evidence="8 9">
    <name type="scientific">Vespertiliibacter pulmonis</name>
    <dbReference type="NCBI Taxonomy" id="1443036"/>
    <lineage>
        <taxon>Bacteria</taxon>
        <taxon>Pseudomonadati</taxon>
        <taxon>Pseudomonadota</taxon>
        <taxon>Gammaproteobacteria</taxon>
        <taxon>Pasteurellales</taxon>
        <taxon>Pasteurellaceae</taxon>
        <taxon>Vespertiliibacter</taxon>
    </lineage>
</organism>
<evidence type="ECO:0000256" key="2">
    <source>
        <dbReference type="ARBA" id="ARBA00012587"/>
    </source>
</evidence>
<dbReference type="GO" id="GO:0009253">
    <property type="term" value="P:peptidoglycan catabolic process"/>
    <property type="evidence" value="ECO:0007669"/>
    <property type="project" value="TreeGrafter"/>
</dbReference>
<dbReference type="Pfam" id="PF03562">
    <property type="entry name" value="MltA"/>
    <property type="match status" value="1"/>
</dbReference>
<protein>
    <recommendedName>
        <fullName evidence="2">peptidoglycan lytic exotransglycosylase</fullName>
        <ecNumber evidence="2">4.2.2.n1</ecNumber>
    </recommendedName>
    <alternativeName>
        <fullName evidence="5">Murein hydrolase A</fullName>
    </alternativeName>
</protein>
<dbReference type="PROSITE" id="PS51257">
    <property type="entry name" value="PROKAR_LIPOPROTEIN"/>
    <property type="match status" value="1"/>
</dbReference>
<dbReference type="OrthoDB" id="9783686at2"/>
<feature type="signal peptide" evidence="6">
    <location>
        <begin position="1"/>
        <end position="27"/>
    </location>
</feature>
<keyword evidence="6" id="KW-0732">Signal</keyword>
<dbReference type="InterPro" id="IPR026044">
    <property type="entry name" value="MltA"/>
</dbReference>
<comment type="caution">
    <text evidence="8">The sequence shown here is derived from an EMBL/GenBank/DDBJ whole genome shotgun (WGS) entry which is preliminary data.</text>
</comment>
<dbReference type="PANTHER" id="PTHR30124">
    <property type="entry name" value="MEMBRANE-BOUND LYTIC MUREIN TRANSGLYCOSYLASE A"/>
    <property type="match status" value="1"/>
</dbReference>
<dbReference type="NCBIfam" id="NF008366">
    <property type="entry name" value="PRK11162.1"/>
    <property type="match status" value="1"/>
</dbReference>
<dbReference type="InterPro" id="IPR036908">
    <property type="entry name" value="RlpA-like_sf"/>
</dbReference>
<name>A0A3N4VXH7_9PAST</name>
<feature type="chain" id="PRO_5018293685" description="peptidoglycan lytic exotransglycosylase" evidence="6">
    <location>
        <begin position="28"/>
        <end position="369"/>
    </location>
</feature>
<dbReference type="Gene3D" id="2.40.240.50">
    <property type="entry name" value="Barwin-like endoglucanases"/>
    <property type="match status" value="1"/>
</dbReference>
<gene>
    <name evidence="8" type="ORF">EDC46_0324</name>
</gene>
<dbReference type="EC" id="4.2.2.n1" evidence="2"/>
<dbReference type="GO" id="GO:0009254">
    <property type="term" value="P:peptidoglycan turnover"/>
    <property type="evidence" value="ECO:0007669"/>
    <property type="project" value="InterPro"/>
</dbReference>
<dbReference type="PANTHER" id="PTHR30124:SF0">
    <property type="entry name" value="MEMBRANE-BOUND LYTIC MUREIN TRANSGLYCOSYLASE A"/>
    <property type="match status" value="1"/>
</dbReference>
<dbReference type="RefSeq" id="WP_124210509.1">
    <property type="nucleotide sequence ID" value="NZ_CP016615.1"/>
</dbReference>
<evidence type="ECO:0000313" key="9">
    <source>
        <dbReference type="Proteomes" id="UP000281691"/>
    </source>
</evidence>
<comment type="catalytic activity">
    <reaction evidence="1">
        <text>Exolytic cleavage of the (1-&gt;4)-beta-glycosidic linkage between N-acetylmuramic acid (MurNAc) and N-acetylglucosamine (GlcNAc) residues in peptidoglycan, from either the reducing or the non-reducing ends of the peptidoglycan chains, with concomitant formation of a 1,6-anhydrobond in the MurNAc residue.</text>
        <dbReference type="EC" id="4.2.2.n1"/>
    </reaction>
</comment>
<evidence type="ECO:0000256" key="6">
    <source>
        <dbReference type="SAM" id="SignalP"/>
    </source>
</evidence>
<proteinExistence type="predicted"/>
<evidence type="ECO:0000256" key="5">
    <source>
        <dbReference type="ARBA" id="ARBA00030918"/>
    </source>
</evidence>
<feature type="domain" description="Lytic transglycosylase MltA" evidence="7">
    <location>
        <begin position="142"/>
        <end position="272"/>
    </location>
</feature>
<dbReference type="Proteomes" id="UP000281691">
    <property type="component" value="Unassembled WGS sequence"/>
</dbReference>
<dbReference type="GO" id="GO:0019867">
    <property type="term" value="C:outer membrane"/>
    <property type="evidence" value="ECO:0007669"/>
    <property type="project" value="InterPro"/>
</dbReference>
<evidence type="ECO:0000256" key="3">
    <source>
        <dbReference type="ARBA" id="ARBA00023239"/>
    </source>
</evidence>
<keyword evidence="4" id="KW-0961">Cell wall biogenesis/degradation</keyword>
<dbReference type="Gene3D" id="2.40.40.10">
    <property type="entry name" value="RlpA-like domain"/>
    <property type="match status" value="1"/>
</dbReference>